<protein>
    <recommendedName>
        <fullName evidence="3">Lipoprotein</fullName>
    </recommendedName>
</protein>
<dbReference type="OrthoDB" id="1451563at2"/>
<dbReference type="Proteomes" id="UP000199109">
    <property type="component" value="Unassembled WGS sequence"/>
</dbReference>
<dbReference type="PROSITE" id="PS51257">
    <property type="entry name" value="PROKAR_LIPOPROTEIN"/>
    <property type="match status" value="1"/>
</dbReference>
<reference evidence="1 2" key="1">
    <citation type="submission" date="2016-10" db="EMBL/GenBank/DDBJ databases">
        <authorList>
            <person name="de Groot N.N."/>
        </authorList>
    </citation>
    <scope>NUCLEOTIDE SEQUENCE [LARGE SCALE GENOMIC DNA]</scope>
    <source>
        <strain evidence="1 2">DSM 23421</strain>
    </source>
</reference>
<evidence type="ECO:0000313" key="2">
    <source>
        <dbReference type="Proteomes" id="UP000199109"/>
    </source>
</evidence>
<dbReference type="AlphaFoldDB" id="A0A1G7HJF1"/>
<name>A0A1G7HJF1_9FLAO</name>
<accession>A0A1G7HJF1</accession>
<evidence type="ECO:0000313" key="1">
    <source>
        <dbReference type="EMBL" id="SDF00518.1"/>
    </source>
</evidence>
<evidence type="ECO:0008006" key="3">
    <source>
        <dbReference type="Google" id="ProtNLM"/>
    </source>
</evidence>
<sequence>MKKLILIITIAIAFSCSDSNPDKVGVIDKGENSHHVIFPDSLRSLVVKKRQDSSYWDTEMLKTDLSYKNERPTGPFMFGAFPVPNYDLIGKGTFSGLGNFGYSGAGKYYKTIKDKIILYNSFFVKKNNLNQKRLQNRKDEIFFQILVLTDTIDSVDFSHVGSEIISRNHPDYVGQGFYKTKNSTIDYVAFTTPENESYAIVSTRLFNLDFGKTILIAPQKNGSLRSMQIELPQLSSEEINRFTDKLLEEDRIVEFFTKPGNI</sequence>
<keyword evidence="2" id="KW-1185">Reference proteome</keyword>
<organism evidence="1 2">
    <name type="scientific">Pricia antarctica</name>
    <dbReference type="NCBI Taxonomy" id="641691"/>
    <lineage>
        <taxon>Bacteria</taxon>
        <taxon>Pseudomonadati</taxon>
        <taxon>Bacteroidota</taxon>
        <taxon>Flavobacteriia</taxon>
        <taxon>Flavobacteriales</taxon>
        <taxon>Flavobacteriaceae</taxon>
        <taxon>Pricia</taxon>
    </lineage>
</organism>
<dbReference type="EMBL" id="FNAO01000009">
    <property type="protein sequence ID" value="SDF00518.1"/>
    <property type="molecule type" value="Genomic_DNA"/>
</dbReference>
<gene>
    <name evidence="1" type="ORF">SAMN05421636_109198</name>
</gene>
<dbReference type="STRING" id="641691.SAMN05421636_109198"/>
<dbReference type="RefSeq" id="WP_091873007.1">
    <property type="nucleotide sequence ID" value="NZ_FNAO01000009.1"/>
</dbReference>
<proteinExistence type="predicted"/>